<evidence type="ECO:0000313" key="3">
    <source>
        <dbReference type="Proteomes" id="UP000193466"/>
    </source>
</evidence>
<proteinExistence type="predicted"/>
<sequence>MKSILKTVSLGNPIEFKEHIFIDNLEIKYVDLMEVNQGSPVVGKLLINKNLFSEECLFGGPFLYENKILYIPLFIRRFCVVGFKLARINCNDFSISYLSKIEDLIYLKEIRDNKIFYFVDIYKNEEKFILLP</sequence>
<reference evidence="1 3" key="1">
    <citation type="submission" date="2017-01" db="EMBL/GenBank/DDBJ databases">
        <authorList>
            <person name="Wolfgang W.J."/>
            <person name="Cole J."/>
            <person name="Wroblewski D."/>
            <person name="Mcginnis J."/>
            <person name="Musser K.A."/>
        </authorList>
    </citation>
    <scope>NUCLEOTIDE SEQUENCE [LARGE SCALE GENOMIC DNA]</scope>
    <source>
        <strain evidence="1 3">DSM 21643</strain>
    </source>
</reference>
<name>A0AB38DSP7_9NEIS</name>
<keyword evidence="3" id="KW-1185">Reference proteome</keyword>
<evidence type="ECO:0000313" key="1">
    <source>
        <dbReference type="EMBL" id="OSI11024.1"/>
    </source>
</evidence>
<dbReference type="AlphaFoldDB" id="A0AB38DSP7"/>
<evidence type="ECO:0000313" key="2">
    <source>
        <dbReference type="EMBL" id="SNU80259.1"/>
    </source>
</evidence>
<reference evidence="2 4" key="2">
    <citation type="submission" date="2017-06" db="EMBL/GenBank/DDBJ databases">
        <authorList>
            <consortium name="Pathogen Informatics"/>
        </authorList>
    </citation>
    <scope>NUCLEOTIDE SEQUENCE [LARGE SCALE GENOMIC DNA]</scope>
    <source>
        <strain evidence="2 4">NCTC12230</strain>
    </source>
</reference>
<dbReference type="RefSeq" id="WP_085363109.1">
    <property type="nucleotide sequence ID" value="NZ_LT906434.1"/>
</dbReference>
<dbReference type="Proteomes" id="UP000215033">
    <property type="component" value="Chromosome 1"/>
</dbReference>
<dbReference type="KEGG" id="nzo:SAMEA4504057_1775"/>
<gene>
    <name evidence="1" type="ORF">BWD10_03660</name>
    <name evidence="2" type="ORF">SAMEA4504057_01775</name>
</gene>
<evidence type="ECO:0000313" key="4">
    <source>
        <dbReference type="Proteomes" id="UP000215033"/>
    </source>
</evidence>
<dbReference type="Proteomes" id="UP000193466">
    <property type="component" value="Unassembled WGS sequence"/>
</dbReference>
<protein>
    <submittedName>
        <fullName evidence="2">Uncharacterized protein</fullName>
    </submittedName>
</protein>
<dbReference type="EMBL" id="LT906434">
    <property type="protein sequence ID" value="SNU80259.1"/>
    <property type="molecule type" value="Genomic_DNA"/>
</dbReference>
<dbReference type="EMBL" id="MTBM01000003">
    <property type="protein sequence ID" value="OSI11024.1"/>
    <property type="molecule type" value="Genomic_DNA"/>
</dbReference>
<accession>A0AB38DSP7</accession>
<organism evidence="2 4">
    <name type="scientific">Neisseria zoodegmatis</name>
    <dbReference type="NCBI Taxonomy" id="326523"/>
    <lineage>
        <taxon>Bacteria</taxon>
        <taxon>Pseudomonadati</taxon>
        <taxon>Pseudomonadota</taxon>
        <taxon>Betaproteobacteria</taxon>
        <taxon>Neisseriales</taxon>
        <taxon>Neisseriaceae</taxon>
        <taxon>Neisseria</taxon>
    </lineage>
</organism>